<dbReference type="InterPro" id="IPR001492">
    <property type="entry name" value="Flagellin"/>
</dbReference>
<dbReference type="Proteomes" id="UP001596166">
    <property type="component" value="Unassembled WGS sequence"/>
</dbReference>
<evidence type="ECO:0000313" key="7">
    <source>
        <dbReference type="Proteomes" id="UP001596166"/>
    </source>
</evidence>
<dbReference type="RefSeq" id="WP_376994273.1">
    <property type="nucleotide sequence ID" value="NZ_JBHSLC010000007.1"/>
</dbReference>
<evidence type="ECO:0000313" key="6">
    <source>
        <dbReference type="EMBL" id="MFC5354521.1"/>
    </source>
</evidence>
<dbReference type="PANTHER" id="PTHR42792:SF2">
    <property type="entry name" value="FLAGELLIN"/>
    <property type="match status" value="1"/>
</dbReference>
<dbReference type="Pfam" id="PF00669">
    <property type="entry name" value="Flagellin_N"/>
    <property type="match status" value="1"/>
</dbReference>
<dbReference type="SUPFAM" id="SSF64518">
    <property type="entry name" value="Phase 1 flagellin"/>
    <property type="match status" value="1"/>
</dbReference>
<dbReference type="EMBL" id="JBHSLC010000007">
    <property type="protein sequence ID" value="MFC5354521.1"/>
    <property type="molecule type" value="Genomic_DNA"/>
</dbReference>
<keyword evidence="4" id="KW-0975">Bacterial flagellum</keyword>
<keyword evidence="7" id="KW-1185">Reference proteome</keyword>
<protein>
    <recommendedName>
        <fullName evidence="5">Flagellin N-terminal domain-containing protein</fullName>
    </recommendedName>
</protein>
<dbReference type="PANTHER" id="PTHR42792">
    <property type="entry name" value="FLAGELLIN"/>
    <property type="match status" value="1"/>
</dbReference>
<sequence>MAGIDLGLSGGMKNTLLTLQNLQAKIGTSQERLASGNRINAMVDAPSIFFAAKNLNNRANDMMALKDAMGQAISTVRAGSKGADTIQSLLAQARGLTTAAMGAMGNDAASLATRKNLAERFDDILDAINGVVDDSAYGGKNLIKGDGKRIDATTESKLDVVKIPGITNARVTNVKEEDAYHIDVLGTGAITGSPKDVADAEQAHGIQPIIITGTQSSTQGNFNPITIDVKGPPGRDKQITVGNPPEETTVRFTLEQWQSAKAANTSLSFNHTFNSGTHVSFSVDFERIEGSGSNYGQGISTIEKAVDLRLEVKQGDGETLVREANSLRGNRKLSNGENAFEFSSGTVRLSVDQKTLMNGVRHSDGTAQWEEPQQWMMSTGSTANYSGWQHWPNETQLSIEFEIFDGFPTQIDIVNDNVVVGSTGIPVIGVGSFEAVVPKSDPDIYFSWFEIRFTPENGATQNLSFSRRTLKTPETAEEHRSLITRMSRTPNSSDDVSLSFSTDCHEDFSVKSRNLQASGQGLQVDYSQNEWCDIDDIANASNGLDKAEQLLRSASQSLTNGLNIITTRETFTKEFSDVLAEGANKLTLLDQNEEGSNLLMLQTRQQLSMTALSLASKSQQTILNLF</sequence>
<proteinExistence type="inferred from homology"/>
<feature type="domain" description="Flagellin N-terminal" evidence="5">
    <location>
        <begin position="14"/>
        <end position="145"/>
    </location>
</feature>
<evidence type="ECO:0000256" key="3">
    <source>
        <dbReference type="ARBA" id="ARBA00005709"/>
    </source>
</evidence>
<name>A0ABW0G1C6_9PROT</name>
<gene>
    <name evidence="6" type="ORF">ACFPMG_05825</name>
</gene>
<dbReference type="Gene3D" id="1.20.1330.10">
    <property type="entry name" value="f41 fragment of flagellin, N-terminal domain"/>
    <property type="match status" value="2"/>
</dbReference>
<comment type="caution">
    <text evidence="6">The sequence shown here is derived from an EMBL/GenBank/DDBJ whole genome shotgun (WGS) entry which is preliminary data.</text>
</comment>
<accession>A0ABW0G1C6</accession>
<evidence type="ECO:0000256" key="2">
    <source>
        <dbReference type="ARBA" id="ARBA00004613"/>
    </source>
</evidence>
<evidence type="ECO:0000256" key="4">
    <source>
        <dbReference type="ARBA" id="ARBA00023143"/>
    </source>
</evidence>
<comment type="subcellular location">
    <subcellularLocation>
        <location evidence="1">Bacterial flagellum</location>
    </subcellularLocation>
    <subcellularLocation>
        <location evidence="2">Secreted</location>
    </subcellularLocation>
</comment>
<evidence type="ECO:0000259" key="5">
    <source>
        <dbReference type="Pfam" id="PF00669"/>
    </source>
</evidence>
<comment type="similarity">
    <text evidence="3">Belongs to the bacterial flagellin family.</text>
</comment>
<dbReference type="InterPro" id="IPR001029">
    <property type="entry name" value="Flagellin_N"/>
</dbReference>
<reference evidence="7" key="1">
    <citation type="journal article" date="2019" name="Int. J. Syst. Evol. Microbiol.">
        <title>The Global Catalogue of Microorganisms (GCM) 10K type strain sequencing project: providing services to taxonomists for standard genome sequencing and annotation.</title>
        <authorList>
            <consortium name="The Broad Institute Genomics Platform"/>
            <consortium name="The Broad Institute Genome Sequencing Center for Infectious Disease"/>
            <person name="Wu L."/>
            <person name="Ma J."/>
        </authorList>
    </citation>
    <scope>NUCLEOTIDE SEQUENCE [LARGE SCALE GENOMIC DNA]</scope>
    <source>
        <strain evidence="7">CCUG 58760</strain>
    </source>
</reference>
<evidence type="ECO:0000256" key="1">
    <source>
        <dbReference type="ARBA" id="ARBA00004365"/>
    </source>
</evidence>
<organism evidence="6 7">
    <name type="scientific">Azospirillum himalayense</name>
    <dbReference type="NCBI Taxonomy" id="654847"/>
    <lineage>
        <taxon>Bacteria</taxon>
        <taxon>Pseudomonadati</taxon>
        <taxon>Pseudomonadota</taxon>
        <taxon>Alphaproteobacteria</taxon>
        <taxon>Rhodospirillales</taxon>
        <taxon>Azospirillaceae</taxon>
        <taxon>Azospirillum</taxon>
    </lineage>
</organism>